<accession>A0A423XH95</accession>
<dbReference type="OrthoDB" id="2947935at2759"/>
<feature type="domain" description="Cyanovirin-N" evidence="2">
    <location>
        <begin position="19"/>
        <end position="130"/>
    </location>
</feature>
<feature type="chain" id="PRO_5019001047" description="Cyanovirin-N domain-containing protein" evidence="1">
    <location>
        <begin position="18"/>
        <end position="130"/>
    </location>
</feature>
<organism evidence="3 4">
    <name type="scientific">Cytospora leucostoma</name>
    <dbReference type="NCBI Taxonomy" id="1230097"/>
    <lineage>
        <taxon>Eukaryota</taxon>
        <taxon>Fungi</taxon>
        <taxon>Dikarya</taxon>
        <taxon>Ascomycota</taxon>
        <taxon>Pezizomycotina</taxon>
        <taxon>Sordariomycetes</taxon>
        <taxon>Sordariomycetidae</taxon>
        <taxon>Diaporthales</taxon>
        <taxon>Cytosporaceae</taxon>
        <taxon>Cytospora</taxon>
    </lineage>
</organism>
<dbReference type="SMART" id="SM01111">
    <property type="entry name" value="CVNH"/>
    <property type="match status" value="1"/>
</dbReference>
<name>A0A423XH95_9PEZI</name>
<dbReference type="EMBL" id="LKEB01000008">
    <property type="protein sequence ID" value="ROW15673.1"/>
    <property type="molecule type" value="Genomic_DNA"/>
</dbReference>
<sequence length="130" mass="13814">MFRQAISIALLAGAVLAADFGQTCKNETFDSTTNVLTAICNAGDGEGTVDTTSIDLNKCFGYADGALYFAEDGNFGESCEGCSVNILPDPIYYRALGTTRPWLNCTCQGTDASINMDVTEMSNKYGTLTC</sequence>
<protein>
    <recommendedName>
        <fullName evidence="2">Cyanovirin-N domain-containing protein</fullName>
    </recommendedName>
</protein>
<evidence type="ECO:0000256" key="1">
    <source>
        <dbReference type="SAM" id="SignalP"/>
    </source>
</evidence>
<dbReference type="AlphaFoldDB" id="A0A423XH95"/>
<evidence type="ECO:0000313" key="4">
    <source>
        <dbReference type="Proteomes" id="UP000285146"/>
    </source>
</evidence>
<evidence type="ECO:0000313" key="3">
    <source>
        <dbReference type="EMBL" id="ROW15673.1"/>
    </source>
</evidence>
<comment type="caution">
    <text evidence="3">The sequence shown here is derived from an EMBL/GenBank/DDBJ whole genome shotgun (WGS) entry which is preliminary data.</text>
</comment>
<evidence type="ECO:0000259" key="2">
    <source>
        <dbReference type="SMART" id="SM01111"/>
    </source>
</evidence>
<dbReference type="Gene3D" id="2.30.60.10">
    <property type="entry name" value="Cyanovirin-N"/>
    <property type="match status" value="1"/>
</dbReference>
<dbReference type="Proteomes" id="UP000285146">
    <property type="component" value="Unassembled WGS sequence"/>
</dbReference>
<keyword evidence="4" id="KW-1185">Reference proteome</keyword>
<proteinExistence type="predicted"/>
<gene>
    <name evidence="3" type="ORF">VPNG_02174</name>
</gene>
<feature type="signal peptide" evidence="1">
    <location>
        <begin position="1"/>
        <end position="17"/>
    </location>
</feature>
<dbReference type="InterPro" id="IPR011058">
    <property type="entry name" value="Cyanovirin-N"/>
</dbReference>
<dbReference type="STRING" id="1230097.A0A423XH95"/>
<dbReference type="Pfam" id="PF08881">
    <property type="entry name" value="CVNH"/>
    <property type="match status" value="1"/>
</dbReference>
<dbReference type="InterPro" id="IPR036673">
    <property type="entry name" value="Cyanovirin-N_sf"/>
</dbReference>
<keyword evidence="1" id="KW-0732">Signal</keyword>
<reference evidence="3 4" key="1">
    <citation type="submission" date="2015-09" db="EMBL/GenBank/DDBJ databases">
        <title>Host preference determinants of Valsa canker pathogens revealed by comparative genomics.</title>
        <authorList>
            <person name="Yin Z."/>
            <person name="Huang L."/>
        </authorList>
    </citation>
    <scope>NUCLEOTIDE SEQUENCE [LARGE SCALE GENOMIC DNA]</scope>
    <source>
        <strain evidence="3 4">SXYLt</strain>
    </source>
</reference>
<dbReference type="InParanoid" id="A0A423XH95"/>
<dbReference type="SUPFAM" id="SSF51322">
    <property type="entry name" value="Cyanovirin-N"/>
    <property type="match status" value="1"/>
</dbReference>